<evidence type="ECO:0000256" key="10">
    <source>
        <dbReference type="SAM" id="Phobius"/>
    </source>
</evidence>
<accession>A0ABD1S4I5</accession>
<dbReference type="Gene3D" id="1.20.1530.20">
    <property type="match status" value="1"/>
</dbReference>
<evidence type="ECO:0000256" key="9">
    <source>
        <dbReference type="ARBA" id="ARBA00038341"/>
    </source>
</evidence>
<protein>
    <submittedName>
        <fullName evidence="12">Cation/H(+) antiporter 20</fullName>
    </submittedName>
</protein>
<dbReference type="EMBL" id="JBFOLJ010000011">
    <property type="protein sequence ID" value="KAL2495605.1"/>
    <property type="molecule type" value="Genomic_DNA"/>
</dbReference>
<feature type="transmembrane region" description="Helical" evidence="10">
    <location>
        <begin position="64"/>
        <end position="94"/>
    </location>
</feature>
<keyword evidence="4 10" id="KW-0812">Transmembrane</keyword>
<evidence type="ECO:0000256" key="6">
    <source>
        <dbReference type="ARBA" id="ARBA00022989"/>
    </source>
</evidence>
<evidence type="ECO:0000256" key="4">
    <source>
        <dbReference type="ARBA" id="ARBA00022692"/>
    </source>
</evidence>
<dbReference type="InterPro" id="IPR006153">
    <property type="entry name" value="Cation/H_exchanger_TM"/>
</dbReference>
<dbReference type="InterPro" id="IPR050794">
    <property type="entry name" value="CPA2_transporter"/>
</dbReference>
<evidence type="ECO:0000256" key="8">
    <source>
        <dbReference type="ARBA" id="ARBA00023136"/>
    </source>
</evidence>
<dbReference type="Proteomes" id="UP001604277">
    <property type="component" value="Unassembled WGS sequence"/>
</dbReference>
<keyword evidence="2" id="KW-0813">Transport</keyword>
<feature type="domain" description="Cation/H+ exchanger transmembrane" evidence="11">
    <location>
        <begin position="2"/>
        <end position="119"/>
    </location>
</feature>
<reference evidence="13" key="1">
    <citation type="submission" date="2024-07" db="EMBL/GenBank/DDBJ databases">
        <title>Two chromosome-level genome assemblies of Korean endemic species Abeliophyllum distichum and Forsythia ovata (Oleaceae).</title>
        <authorList>
            <person name="Jang H."/>
        </authorList>
    </citation>
    <scope>NUCLEOTIDE SEQUENCE [LARGE SCALE GENOMIC DNA]</scope>
</reference>
<comment type="similarity">
    <text evidence="9">Belongs to the monovalent cation:proton antiporter 2 (CPA2) transporter (TC 2.A.37) family. CHX (TC 2.A.37.4) subfamily.</text>
</comment>
<proteinExistence type="inferred from homology"/>
<name>A0ABD1S4I5_9LAMI</name>
<keyword evidence="13" id="KW-1185">Reference proteome</keyword>
<evidence type="ECO:0000256" key="3">
    <source>
        <dbReference type="ARBA" id="ARBA00022538"/>
    </source>
</evidence>
<comment type="subcellular location">
    <subcellularLocation>
        <location evidence="1">Membrane</location>
        <topology evidence="1">Multi-pass membrane protein</topology>
    </subcellularLocation>
</comment>
<keyword evidence="8 10" id="KW-0472">Membrane</keyword>
<keyword evidence="6 10" id="KW-1133">Transmembrane helix</keyword>
<comment type="caution">
    <text evidence="12">The sequence shown here is derived from an EMBL/GenBank/DDBJ whole genome shotgun (WGS) entry which is preliminary data.</text>
</comment>
<dbReference type="AlphaFoldDB" id="A0ABD1S4I5"/>
<evidence type="ECO:0000256" key="7">
    <source>
        <dbReference type="ARBA" id="ARBA00023065"/>
    </source>
</evidence>
<keyword evidence="7" id="KW-0406">Ion transport</keyword>
<keyword evidence="3" id="KW-0633">Potassium transport</keyword>
<sequence length="142" mass="15711">MTDLIGIHDIFGAFVFGLTIPKEGNFAEKLIERIEDFVIGLLLPLYFASIGLKTDVTKIKGGKAWGLLVLVISTMCAGKIIGTFTVAIMCMILARESITLGVLMNTKGLIELIVLNIGRIRRQHRQALLISPPLYPRPCHRH</sequence>
<dbReference type="InterPro" id="IPR038770">
    <property type="entry name" value="Na+/solute_symporter_sf"/>
</dbReference>
<evidence type="ECO:0000256" key="2">
    <source>
        <dbReference type="ARBA" id="ARBA00022448"/>
    </source>
</evidence>
<dbReference type="Pfam" id="PF00999">
    <property type="entry name" value="Na_H_Exchanger"/>
    <property type="match status" value="1"/>
</dbReference>
<evidence type="ECO:0000256" key="5">
    <source>
        <dbReference type="ARBA" id="ARBA00022958"/>
    </source>
</evidence>
<dbReference type="GO" id="GO:0006813">
    <property type="term" value="P:potassium ion transport"/>
    <property type="evidence" value="ECO:0007669"/>
    <property type="project" value="UniProtKB-KW"/>
</dbReference>
<evidence type="ECO:0000259" key="11">
    <source>
        <dbReference type="Pfam" id="PF00999"/>
    </source>
</evidence>
<feature type="transmembrane region" description="Helical" evidence="10">
    <location>
        <begin position="100"/>
        <end position="118"/>
    </location>
</feature>
<dbReference type="PANTHER" id="PTHR32468:SF0">
    <property type="entry name" value="K(+)_H(+) ANTIPORTER 1"/>
    <property type="match status" value="1"/>
</dbReference>
<dbReference type="GO" id="GO:0016020">
    <property type="term" value="C:membrane"/>
    <property type="evidence" value="ECO:0007669"/>
    <property type="project" value="UniProtKB-SubCell"/>
</dbReference>
<gene>
    <name evidence="12" type="ORF">Fot_39362</name>
</gene>
<evidence type="ECO:0000313" key="13">
    <source>
        <dbReference type="Proteomes" id="UP001604277"/>
    </source>
</evidence>
<dbReference type="PANTHER" id="PTHR32468">
    <property type="entry name" value="CATION/H + ANTIPORTER"/>
    <property type="match status" value="1"/>
</dbReference>
<evidence type="ECO:0000313" key="12">
    <source>
        <dbReference type="EMBL" id="KAL2495605.1"/>
    </source>
</evidence>
<keyword evidence="5" id="KW-0630">Potassium</keyword>
<organism evidence="12 13">
    <name type="scientific">Forsythia ovata</name>
    <dbReference type="NCBI Taxonomy" id="205694"/>
    <lineage>
        <taxon>Eukaryota</taxon>
        <taxon>Viridiplantae</taxon>
        <taxon>Streptophyta</taxon>
        <taxon>Embryophyta</taxon>
        <taxon>Tracheophyta</taxon>
        <taxon>Spermatophyta</taxon>
        <taxon>Magnoliopsida</taxon>
        <taxon>eudicotyledons</taxon>
        <taxon>Gunneridae</taxon>
        <taxon>Pentapetalae</taxon>
        <taxon>asterids</taxon>
        <taxon>lamiids</taxon>
        <taxon>Lamiales</taxon>
        <taxon>Oleaceae</taxon>
        <taxon>Forsythieae</taxon>
        <taxon>Forsythia</taxon>
    </lineage>
</organism>
<evidence type="ECO:0000256" key="1">
    <source>
        <dbReference type="ARBA" id="ARBA00004141"/>
    </source>
</evidence>